<dbReference type="AlphaFoldDB" id="A0A4V3GLD4"/>
<dbReference type="PROSITE" id="PS51257">
    <property type="entry name" value="PROKAR_LIPOPROTEIN"/>
    <property type="match status" value="1"/>
</dbReference>
<gene>
    <name evidence="2" type="ORF">EDB95_0050</name>
</gene>
<name>A0A4V3GLD4_9BACT</name>
<organism evidence="2 3">
    <name type="scientific">Dinghuibacter silviterrae</name>
    <dbReference type="NCBI Taxonomy" id="1539049"/>
    <lineage>
        <taxon>Bacteria</taxon>
        <taxon>Pseudomonadati</taxon>
        <taxon>Bacteroidota</taxon>
        <taxon>Chitinophagia</taxon>
        <taxon>Chitinophagales</taxon>
        <taxon>Chitinophagaceae</taxon>
        <taxon>Dinghuibacter</taxon>
    </lineage>
</organism>
<feature type="domain" description="Beta-lactamase-related" evidence="1">
    <location>
        <begin position="37"/>
        <end position="360"/>
    </location>
</feature>
<reference evidence="2 3" key="1">
    <citation type="submission" date="2019-03" db="EMBL/GenBank/DDBJ databases">
        <title>Genomic Encyclopedia of Type Strains, Phase IV (KMG-IV): sequencing the most valuable type-strain genomes for metagenomic binning, comparative biology and taxonomic classification.</title>
        <authorList>
            <person name="Goeker M."/>
        </authorList>
    </citation>
    <scope>NUCLEOTIDE SEQUENCE [LARGE SCALE GENOMIC DNA]</scope>
    <source>
        <strain evidence="2 3">DSM 100059</strain>
    </source>
</reference>
<dbReference type="InterPro" id="IPR012338">
    <property type="entry name" value="Beta-lactam/transpept-like"/>
</dbReference>
<dbReference type="EMBL" id="SODV01000001">
    <property type="protein sequence ID" value="TDW99042.1"/>
    <property type="molecule type" value="Genomic_DNA"/>
</dbReference>
<dbReference type="InterPro" id="IPR050491">
    <property type="entry name" value="AmpC-like"/>
</dbReference>
<evidence type="ECO:0000259" key="1">
    <source>
        <dbReference type="Pfam" id="PF00144"/>
    </source>
</evidence>
<comment type="caution">
    <text evidence="2">The sequence shown here is derived from an EMBL/GenBank/DDBJ whole genome shotgun (WGS) entry which is preliminary data.</text>
</comment>
<dbReference type="PANTHER" id="PTHR46825">
    <property type="entry name" value="D-ALANYL-D-ALANINE-CARBOXYPEPTIDASE/ENDOPEPTIDASE AMPH"/>
    <property type="match status" value="1"/>
</dbReference>
<evidence type="ECO:0000313" key="2">
    <source>
        <dbReference type="EMBL" id="TDW99042.1"/>
    </source>
</evidence>
<sequence length="388" mass="43748">MKFELLCTVTMVISSCTPPKANEPIPAGFLPENIRAVDSLVAAFMNKYNIPGLSFTIARDDSIKIKRCYGYADKDTKELMNPDNRFRVASIGKTFTATAIMKLVEQGKLHLQDKVFGIGGVLGTTYGTYPYKRWVEEITVEDLLEHLGGGWADAGFHKIGDQSNDRDPVFLHPELDLDALISWAVDHQPLQHKPGTHFQYSNFGFDLLGRVIEKATGMTYEEYVRRTVLQPCGIADMQMGGNTLADRLPGEVRYYDSQNDPYTLFDARRLYSNGGWIATPTDLVKFIMRVDKFPQKADILEPATLDTMFSAPALSPDYAKGWQVNKNDEYFHGGGFPGVNSLLVRTRDGFCWSMIVNTWSHEVVFGGKLDQLMRQIRHAIRRWPTGEI</sequence>
<proteinExistence type="predicted"/>
<dbReference type="Pfam" id="PF00144">
    <property type="entry name" value="Beta-lactamase"/>
    <property type="match status" value="1"/>
</dbReference>
<dbReference type="OrthoDB" id="9793489at2"/>
<protein>
    <submittedName>
        <fullName evidence="2">CubicO group peptidase (Beta-lactamase class C family)</fullName>
    </submittedName>
</protein>
<dbReference type="SUPFAM" id="SSF56601">
    <property type="entry name" value="beta-lactamase/transpeptidase-like"/>
    <property type="match status" value="1"/>
</dbReference>
<dbReference type="Proteomes" id="UP000294498">
    <property type="component" value="Unassembled WGS sequence"/>
</dbReference>
<dbReference type="PANTHER" id="PTHR46825:SF7">
    <property type="entry name" value="D-ALANYL-D-ALANINE CARBOXYPEPTIDASE"/>
    <property type="match status" value="1"/>
</dbReference>
<dbReference type="InterPro" id="IPR001466">
    <property type="entry name" value="Beta-lactam-related"/>
</dbReference>
<keyword evidence="3" id="KW-1185">Reference proteome</keyword>
<dbReference type="Gene3D" id="3.40.710.10">
    <property type="entry name" value="DD-peptidase/beta-lactamase superfamily"/>
    <property type="match status" value="1"/>
</dbReference>
<dbReference type="RefSeq" id="WP_133989424.1">
    <property type="nucleotide sequence ID" value="NZ_SODV01000001.1"/>
</dbReference>
<evidence type="ECO:0000313" key="3">
    <source>
        <dbReference type="Proteomes" id="UP000294498"/>
    </source>
</evidence>
<accession>A0A4V3GLD4</accession>